<accession>A0ABV6HF69</accession>
<keyword evidence="2" id="KW-1185">Reference proteome</keyword>
<reference evidence="1 2" key="1">
    <citation type="submission" date="2024-09" db="EMBL/GenBank/DDBJ databases">
        <authorList>
            <person name="Sun Q."/>
            <person name="Mori K."/>
        </authorList>
    </citation>
    <scope>NUCLEOTIDE SEQUENCE [LARGE SCALE GENOMIC DNA]</scope>
    <source>
        <strain evidence="1 2">CCM 7765</strain>
    </source>
</reference>
<evidence type="ECO:0008006" key="3">
    <source>
        <dbReference type="Google" id="ProtNLM"/>
    </source>
</evidence>
<gene>
    <name evidence="1" type="ORF">ACFFI0_04415</name>
</gene>
<proteinExistence type="predicted"/>
<organism evidence="1 2">
    <name type="scientific">Olivibacter oleidegradans</name>
    <dbReference type="NCBI Taxonomy" id="760123"/>
    <lineage>
        <taxon>Bacteria</taxon>
        <taxon>Pseudomonadati</taxon>
        <taxon>Bacteroidota</taxon>
        <taxon>Sphingobacteriia</taxon>
        <taxon>Sphingobacteriales</taxon>
        <taxon>Sphingobacteriaceae</taxon>
        <taxon>Olivibacter</taxon>
    </lineage>
</organism>
<evidence type="ECO:0000313" key="1">
    <source>
        <dbReference type="EMBL" id="MFC0317537.1"/>
    </source>
</evidence>
<comment type="caution">
    <text evidence="1">The sequence shown here is derived from an EMBL/GenBank/DDBJ whole genome shotgun (WGS) entry which is preliminary data.</text>
</comment>
<sequence length="338" mass="39606">MWKYRIFCLLLLTSCRYERRAQPAFYFWKTQYQQREQEHTALRKLGVNQLFVRIMDVDLDETGKAVPVSPITFRNNLPDSIDIVPVVYIVNNVLRQQSEQTLTILANRILAFTEAKVKQSGKDKFTELQIDCDWTQTTRETYFLLLRKMKALLVDKAVTLSATLRLHQIKNRHASGIPPVDKVLLMCYNMGNLRKYGMQNSILDMKEMTTYLKDFLGSYPLPIDVALPLFSWSVVFRDKQYVGISKHLDSWSLADTSLFYRQEGTPLYHLKRNLPKAGLRVNDVIRKEEVSVQDLFAASDFLSRYLPRKDLKVLFYHLDADLLNRFSDEQLQEIIDRF</sequence>
<dbReference type="EMBL" id="JBHLWO010000001">
    <property type="protein sequence ID" value="MFC0317537.1"/>
    <property type="molecule type" value="Genomic_DNA"/>
</dbReference>
<dbReference type="Proteomes" id="UP001589774">
    <property type="component" value="Unassembled WGS sequence"/>
</dbReference>
<evidence type="ECO:0000313" key="2">
    <source>
        <dbReference type="Proteomes" id="UP001589774"/>
    </source>
</evidence>
<name>A0ABV6HF69_9SPHI</name>
<dbReference type="RefSeq" id="WP_130854556.1">
    <property type="nucleotide sequence ID" value="NZ_JBHLWO010000001.1"/>
</dbReference>
<protein>
    <recommendedName>
        <fullName evidence="3">Lipoprotein</fullName>
    </recommendedName>
</protein>